<reference evidence="15" key="1">
    <citation type="journal article" date="2023" name="Antibiotics">
        <title>Prevalence and Molecular Characterization of Methicillin-Resistant Staphylococci (MRS) and Mammaliicocci (MRM) in Dromedary Camels from Algeria: First Detection of SCCmec-mecC Hybrid in Methicillin-Resistant Mammaliicoccus lentus.</title>
        <authorList>
            <person name="Belhout C."/>
            <person name="Boyen F."/>
            <person name="Vereecke N."/>
            <person name="Theuns S."/>
            <person name="Taibi N."/>
            <person name="Stegger M."/>
            <person name="de la Fe-Rodriguez P.Y."/>
            <person name="Bouayad L."/>
            <person name="Elgroud R."/>
            <person name="Butaye P."/>
        </authorList>
    </citation>
    <scope>NUCLEOTIDE SEQUENCE</scope>
    <source>
        <strain evidence="15">7048</strain>
    </source>
</reference>
<feature type="coiled-coil region" evidence="13">
    <location>
        <begin position="77"/>
        <end position="111"/>
    </location>
</feature>
<keyword evidence="13" id="KW-0175">Coiled coil</keyword>
<dbReference type="InterPro" id="IPR028055">
    <property type="entry name" value="YidC/Oxa/ALB_C"/>
</dbReference>
<gene>
    <name evidence="12 15" type="primary">yidC</name>
    <name evidence="15" type="ORF">PYH69_13525</name>
</gene>
<evidence type="ECO:0000313" key="16">
    <source>
        <dbReference type="Proteomes" id="UP001223261"/>
    </source>
</evidence>
<evidence type="ECO:0000256" key="10">
    <source>
        <dbReference type="ARBA" id="ARBA00023186"/>
    </source>
</evidence>
<dbReference type="PROSITE" id="PS51257">
    <property type="entry name" value="PROKAR_LIPOPROTEIN"/>
    <property type="match status" value="1"/>
</dbReference>
<protein>
    <recommendedName>
        <fullName evidence="12">Membrane protein insertase YidC</fullName>
    </recommendedName>
    <alternativeName>
        <fullName evidence="12">Foldase YidC</fullName>
    </alternativeName>
    <alternativeName>
        <fullName evidence="12">Membrane integrase YidC</fullName>
    </alternativeName>
    <alternativeName>
        <fullName evidence="12">Membrane protein YidC</fullName>
    </alternativeName>
</protein>
<dbReference type="AlphaFoldDB" id="A0AAX3W3R7"/>
<keyword evidence="3 12" id="KW-1003">Cell membrane</keyword>
<dbReference type="EMBL" id="CP118848">
    <property type="protein sequence ID" value="WHI59716.1"/>
    <property type="molecule type" value="Genomic_DNA"/>
</dbReference>
<keyword evidence="11 12" id="KW-0449">Lipoprotein</keyword>
<sequence length="255" mass="29181">MKKLYTVIAFLAISLILGGCAPQEGGMFHSTFVEPFVHLIKFFASFFGNSYGIGIIIVTLCVRLIVMPFMLRSFKGQKKMQFKMKQLKSQIDEINKKMKSAKDETEKAQYSQEMMALYKDNDVNPLNMGCLPMLIQMPILMALYFAIYNNDALASHNFAWFNLGTPDIYMALIAGGLYLLQAYLSTRYLPDESNNQMKYIMYISPIMIFIVSLNMPAALPLYWSASAIVLIIQQYISNKYFNYHEEEIEVQTSTS</sequence>
<keyword evidence="9" id="KW-0564">Palmitate</keyword>
<evidence type="ECO:0000256" key="9">
    <source>
        <dbReference type="ARBA" id="ARBA00023139"/>
    </source>
</evidence>
<keyword evidence="7 12" id="KW-1133">Transmembrane helix</keyword>
<name>A0AAX3W3R7_MAMLE</name>
<feature type="transmembrane region" description="Helical" evidence="12">
    <location>
        <begin position="126"/>
        <end position="148"/>
    </location>
</feature>
<evidence type="ECO:0000256" key="8">
    <source>
        <dbReference type="ARBA" id="ARBA00023136"/>
    </source>
</evidence>
<dbReference type="PANTHER" id="PTHR12428:SF65">
    <property type="entry name" value="CYTOCHROME C OXIDASE ASSEMBLY PROTEIN COX18, MITOCHONDRIAL"/>
    <property type="match status" value="1"/>
</dbReference>
<evidence type="ECO:0000256" key="13">
    <source>
        <dbReference type="SAM" id="Coils"/>
    </source>
</evidence>
<accession>A0AAX3W3R7</accession>
<dbReference type="PRINTS" id="PR00701">
    <property type="entry name" value="60KDINNERMP"/>
</dbReference>
<dbReference type="GO" id="GO:0015031">
    <property type="term" value="P:protein transport"/>
    <property type="evidence" value="ECO:0007669"/>
    <property type="project" value="UniProtKB-KW"/>
</dbReference>
<keyword evidence="4 12" id="KW-0812">Transmembrane</keyword>
<feature type="transmembrane region" description="Helical" evidence="12">
    <location>
        <begin position="201"/>
        <end position="223"/>
    </location>
</feature>
<dbReference type="Proteomes" id="UP001223261">
    <property type="component" value="Chromosome"/>
</dbReference>
<dbReference type="InterPro" id="IPR001708">
    <property type="entry name" value="YidC/ALB3/OXA1/COX18"/>
</dbReference>
<dbReference type="GO" id="GO:0032977">
    <property type="term" value="F:membrane insertase activity"/>
    <property type="evidence" value="ECO:0007669"/>
    <property type="project" value="InterPro"/>
</dbReference>
<dbReference type="GO" id="GO:0051205">
    <property type="term" value="P:protein insertion into membrane"/>
    <property type="evidence" value="ECO:0007669"/>
    <property type="project" value="TreeGrafter"/>
</dbReference>
<dbReference type="Pfam" id="PF02096">
    <property type="entry name" value="60KD_IMP"/>
    <property type="match status" value="1"/>
</dbReference>
<feature type="domain" description="Membrane insertase YidC/Oxa/ALB C-terminal" evidence="14">
    <location>
        <begin position="51"/>
        <end position="239"/>
    </location>
</feature>
<evidence type="ECO:0000256" key="1">
    <source>
        <dbReference type="ARBA" id="ARBA00004651"/>
    </source>
</evidence>
<evidence type="ECO:0000256" key="5">
    <source>
        <dbReference type="ARBA" id="ARBA00022729"/>
    </source>
</evidence>
<evidence type="ECO:0000256" key="4">
    <source>
        <dbReference type="ARBA" id="ARBA00022692"/>
    </source>
</evidence>
<organism evidence="15 16">
    <name type="scientific">Mammaliicoccus lentus</name>
    <name type="common">Staphylococcus lentus</name>
    <dbReference type="NCBI Taxonomy" id="42858"/>
    <lineage>
        <taxon>Bacteria</taxon>
        <taxon>Bacillati</taxon>
        <taxon>Bacillota</taxon>
        <taxon>Bacilli</taxon>
        <taxon>Bacillales</taxon>
        <taxon>Staphylococcaceae</taxon>
        <taxon>Mammaliicoccus</taxon>
    </lineage>
</organism>
<evidence type="ECO:0000256" key="12">
    <source>
        <dbReference type="HAMAP-Rule" id="MF_01811"/>
    </source>
</evidence>
<dbReference type="NCBIfam" id="TIGR03592">
    <property type="entry name" value="yidC_oxa1_cterm"/>
    <property type="match status" value="1"/>
</dbReference>
<proteinExistence type="inferred from homology"/>
<comment type="function">
    <text evidence="12">Required for the insertion and/or proper folding and/or complex formation of integral membrane proteins into the membrane. Involved in integration of membrane proteins that insert both dependently and independently of the Sec translocase complex, as well as at least some lipoproteins.</text>
</comment>
<dbReference type="GO" id="GO:0005886">
    <property type="term" value="C:plasma membrane"/>
    <property type="evidence" value="ECO:0007669"/>
    <property type="project" value="UniProtKB-SubCell"/>
</dbReference>
<dbReference type="InterPro" id="IPR047196">
    <property type="entry name" value="YidC_ALB_C"/>
</dbReference>
<comment type="subcellular location">
    <subcellularLocation>
        <location evidence="1 12">Cell membrane</location>
        <topology evidence="1 12">Multi-pass membrane protein</topology>
    </subcellularLocation>
</comment>
<dbReference type="HAMAP" id="MF_01811">
    <property type="entry name" value="YidC_type2"/>
    <property type="match status" value="1"/>
</dbReference>
<dbReference type="InterPro" id="IPR023060">
    <property type="entry name" value="YidC/YidC1/YidC2_Firmicutes"/>
</dbReference>
<keyword evidence="6 12" id="KW-0653">Protein transport</keyword>
<feature type="transmembrane region" description="Helical" evidence="12">
    <location>
        <begin position="46"/>
        <end position="71"/>
    </location>
</feature>
<evidence type="ECO:0000256" key="11">
    <source>
        <dbReference type="ARBA" id="ARBA00023288"/>
    </source>
</evidence>
<keyword evidence="2 12" id="KW-0813">Transport</keyword>
<evidence type="ECO:0000256" key="6">
    <source>
        <dbReference type="ARBA" id="ARBA00022927"/>
    </source>
</evidence>
<keyword evidence="10 12" id="KW-0143">Chaperone</keyword>
<evidence type="ECO:0000259" key="14">
    <source>
        <dbReference type="Pfam" id="PF02096"/>
    </source>
</evidence>
<evidence type="ECO:0000313" key="15">
    <source>
        <dbReference type="EMBL" id="WHI59716.1"/>
    </source>
</evidence>
<evidence type="ECO:0000256" key="7">
    <source>
        <dbReference type="ARBA" id="ARBA00022989"/>
    </source>
</evidence>
<dbReference type="PANTHER" id="PTHR12428">
    <property type="entry name" value="OXA1"/>
    <property type="match status" value="1"/>
</dbReference>
<feature type="transmembrane region" description="Helical" evidence="12">
    <location>
        <begin position="168"/>
        <end position="189"/>
    </location>
</feature>
<keyword evidence="5 12" id="KW-0732">Signal</keyword>
<dbReference type="CDD" id="cd20070">
    <property type="entry name" value="5TM_YidC_Alb3"/>
    <property type="match status" value="1"/>
</dbReference>
<keyword evidence="8 12" id="KW-0472">Membrane</keyword>
<comment type="similarity">
    <text evidence="12">Belongs to the OXA1/ALB3/YidC family. Type 2 subfamily.</text>
</comment>
<evidence type="ECO:0000256" key="3">
    <source>
        <dbReference type="ARBA" id="ARBA00022475"/>
    </source>
</evidence>
<evidence type="ECO:0000256" key="2">
    <source>
        <dbReference type="ARBA" id="ARBA00022448"/>
    </source>
</evidence>
<dbReference type="RefSeq" id="WP_282862033.1">
    <property type="nucleotide sequence ID" value="NZ_CP118848.1"/>
</dbReference>